<organism evidence="4 5">
    <name type="scientific">Cryptolaemus montrouzieri</name>
    <dbReference type="NCBI Taxonomy" id="559131"/>
    <lineage>
        <taxon>Eukaryota</taxon>
        <taxon>Metazoa</taxon>
        <taxon>Ecdysozoa</taxon>
        <taxon>Arthropoda</taxon>
        <taxon>Hexapoda</taxon>
        <taxon>Insecta</taxon>
        <taxon>Pterygota</taxon>
        <taxon>Neoptera</taxon>
        <taxon>Endopterygota</taxon>
        <taxon>Coleoptera</taxon>
        <taxon>Polyphaga</taxon>
        <taxon>Cucujiformia</taxon>
        <taxon>Coccinelloidea</taxon>
        <taxon>Coccinellidae</taxon>
        <taxon>Scymninae</taxon>
        <taxon>Scymnini</taxon>
        <taxon>Cryptolaemus</taxon>
    </lineage>
</organism>
<evidence type="ECO:0000256" key="2">
    <source>
        <dbReference type="ARBA" id="ARBA00023157"/>
    </source>
</evidence>
<evidence type="ECO:0000256" key="1">
    <source>
        <dbReference type="ARBA" id="ARBA00022729"/>
    </source>
</evidence>
<proteinExistence type="predicted"/>
<feature type="chain" id="PRO_5044750276" description="Sodefrin-like factor" evidence="3">
    <location>
        <begin position="19"/>
        <end position="154"/>
    </location>
</feature>
<reference evidence="4 5" key="1">
    <citation type="journal article" date="2021" name="BMC Biol.">
        <title>Horizontally acquired antibacterial genes associated with adaptive radiation of ladybird beetles.</title>
        <authorList>
            <person name="Li H.S."/>
            <person name="Tang X.F."/>
            <person name="Huang Y.H."/>
            <person name="Xu Z.Y."/>
            <person name="Chen M.L."/>
            <person name="Du X.Y."/>
            <person name="Qiu B.Y."/>
            <person name="Chen P.T."/>
            <person name="Zhang W."/>
            <person name="Slipinski A."/>
            <person name="Escalona H.E."/>
            <person name="Waterhouse R.M."/>
            <person name="Zwick A."/>
            <person name="Pang H."/>
        </authorList>
    </citation>
    <scope>NUCLEOTIDE SEQUENCE [LARGE SCALE GENOMIC DNA]</scope>
    <source>
        <strain evidence="4">SYSU2018</strain>
    </source>
</reference>
<dbReference type="CDD" id="cd23599">
    <property type="entry name" value="TFP_LU_ECD_Cold"/>
    <property type="match status" value="1"/>
</dbReference>
<keyword evidence="1 3" id="KW-0732">Signal</keyword>
<evidence type="ECO:0000313" key="4">
    <source>
        <dbReference type="EMBL" id="KAL3267727.1"/>
    </source>
</evidence>
<sequence>MHFLALVLVTILMDITSALECYVCDNQEDNKGKCVTTIKTCDYGEDICLTELKWGSTPYWQEGAFKQYYVSKRCSTKNKCLRYRSSNMAYCSHIWWQDWKCSECCKGDRCNYYIISGSDQARSFTAISTTAILYDQNQSKTVSLMPHRCILWKR</sequence>
<dbReference type="Gene3D" id="2.10.60.10">
    <property type="entry name" value="CD59"/>
    <property type="match status" value="1"/>
</dbReference>
<dbReference type="InterPro" id="IPR045860">
    <property type="entry name" value="Snake_toxin-like_sf"/>
</dbReference>
<dbReference type="Proteomes" id="UP001516400">
    <property type="component" value="Unassembled WGS sequence"/>
</dbReference>
<keyword evidence="5" id="KW-1185">Reference proteome</keyword>
<evidence type="ECO:0008006" key="6">
    <source>
        <dbReference type="Google" id="ProtNLM"/>
    </source>
</evidence>
<evidence type="ECO:0000313" key="5">
    <source>
        <dbReference type="Proteomes" id="UP001516400"/>
    </source>
</evidence>
<dbReference type="PANTHER" id="PTHR10036">
    <property type="entry name" value="CD59 GLYCOPROTEIN"/>
    <property type="match status" value="1"/>
</dbReference>
<gene>
    <name evidence="4" type="ORF">HHI36_006854</name>
</gene>
<accession>A0ABD2MMX7</accession>
<comment type="caution">
    <text evidence="4">The sequence shown here is derived from an EMBL/GenBank/DDBJ whole genome shotgun (WGS) entry which is preliminary data.</text>
</comment>
<evidence type="ECO:0000256" key="3">
    <source>
        <dbReference type="SAM" id="SignalP"/>
    </source>
</evidence>
<dbReference type="SUPFAM" id="SSF57302">
    <property type="entry name" value="Snake toxin-like"/>
    <property type="match status" value="1"/>
</dbReference>
<keyword evidence="2" id="KW-1015">Disulfide bond</keyword>
<feature type="signal peptide" evidence="3">
    <location>
        <begin position="1"/>
        <end position="18"/>
    </location>
</feature>
<protein>
    <recommendedName>
        <fullName evidence="6">Sodefrin-like factor</fullName>
    </recommendedName>
</protein>
<dbReference type="AlphaFoldDB" id="A0ABD2MMX7"/>
<name>A0ABD2MMX7_9CUCU</name>
<dbReference type="EMBL" id="JABFTP020000021">
    <property type="protein sequence ID" value="KAL3267727.1"/>
    <property type="molecule type" value="Genomic_DNA"/>
</dbReference>